<dbReference type="PROSITE" id="PS51257">
    <property type="entry name" value="PROKAR_LIPOPROTEIN"/>
    <property type="match status" value="1"/>
</dbReference>
<evidence type="ECO:0000256" key="1">
    <source>
        <dbReference type="SAM" id="Phobius"/>
    </source>
</evidence>
<organism evidence="2 3">
    <name type="scientific">Caproiciproducens galactitolivorans</name>
    <dbReference type="NCBI Taxonomy" id="642589"/>
    <lineage>
        <taxon>Bacteria</taxon>
        <taxon>Bacillati</taxon>
        <taxon>Bacillota</taxon>
        <taxon>Clostridia</taxon>
        <taxon>Eubacteriales</taxon>
        <taxon>Acutalibacteraceae</taxon>
        <taxon>Caproiciproducens</taxon>
    </lineage>
</organism>
<evidence type="ECO:0000313" key="3">
    <source>
        <dbReference type="Proteomes" id="UP001082703"/>
    </source>
</evidence>
<keyword evidence="1" id="KW-1133">Transmembrane helix</keyword>
<name>A0ABT4BU51_9FIRM</name>
<keyword evidence="3" id="KW-1185">Reference proteome</keyword>
<dbReference type="EMBL" id="JAPOHA010000008">
    <property type="protein sequence ID" value="MCY1714427.1"/>
    <property type="molecule type" value="Genomic_DNA"/>
</dbReference>
<dbReference type="Proteomes" id="UP001082703">
    <property type="component" value="Unassembled WGS sequence"/>
</dbReference>
<proteinExistence type="predicted"/>
<comment type="caution">
    <text evidence="2">The sequence shown here is derived from an EMBL/GenBank/DDBJ whole genome shotgun (WGS) entry which is preliminary data.</text>
</comment>
<protein>
    <submittedName>
        <fullName evidence="2">Prepilin-type N-terminal cleavage/methylation domain-containing protein</fullName>
    </submittedName>
</protein>
<reference evidence="2 3" key="1">
    <citation type="submission" date="2022-11" db="EMBL/GenBank/DDBJ databases">
        <authorList>
            <person name="Caiyu Z."/>
        </authorList>
    </citation>
    <scope>NUCLEOTIDE SEQUENCE [LARGE SCALE GENOMIC DNA]</scope>
    <source>
        <strain evidence="2 3">YR-4</strain>
    </source>
</reference>
<evidence type="ECO:0000313" key="2">
    <source>
        <dbReference type="EMBL" id="MCY1714427.1"/>
    </source>
</evidence>
<keyword evidence="1" id="KW-0472">Membrane</keyword>
<keyword evidence="1" id="KW-0812">Transmembrane</keyword>
<dbReference type="RefSeq" id="WP_268058478.1">
    <property type="nucleotide sequence ID" value="NZ_JAPOHA010000008.1"/>
</dbReference>
<accession>A0ABT4BU51</accession>
<feature type="transmembrane region" description="Helical" evidence="1">
    <location>
        <begin position="12"/>
        <end position="32"/>
    </location>
</feature>
<gene>
    <name evidence="2" type="ORF">OUY18_09175</name>
</gene>
<sequence>MKNKKGLTLAELIIAVAFTAVVISAACAMLLLSMNFSKTGAASAMNQQKTALAESYIQRYAPTAVKLSREKSPDANGIVFTLSDNILHISEQRAANGGLREQRIADADGIAKINFQVENQILHYSIVSQDGAYTLSGGIILNNCQDEGDSRITVDSENGAFLEFPGNSGNSKIP</sequence>